<protein>
    <submittedName>
        <fullName evidence="2">Uncharacterized protein</fullName>
    </submittedName>
</protein>
<dbReference type="Proteomes" id="UP001218188">
    <property type="component" value="Unassembled WGS sequence"/>
</dbReference>
<keyword evidence="3" id="KW-1185">Reference proteome</keyword>
<accession>A0AAD6X5P1</accession>
<organism evidence="2 3">
    <name type="scientific">Mycena alexandri</name>
    <dbReference type="NCBI Taxonomy" id="1745969"/>
    <lineage>
        <taxon>Eukaryota</taxon>
        <taxon>Fungi</taxon>
        <taxon>Dikarya</taxon>
        <taxon>Basidiomycota</taxon>
        <taxon>Agaricomycotina</taxon>
        <taxon>Agaricomycetes</taxon>
        <taxon>Agaricomycetidae</taxon>
        <taxon>Agaricales</taxon>
        <taxon>Marasmiineae</taxon>
        <taxon>Mycenaceae</taxon>
        <taxon>Mycena</taxon>
    </lineage>
</organism>
<feature type="signal peptide" evidence="1">
    <location>
        <begin position="1"/>
        <end position="25"/>
    </location>
</feature>
<feature type="chain" id="PRO_5042195968" evidence="1">
    <location>
        <begin position="26"/>
        <end position="127"/>
    </location>
</feature>
<evidence type="ECO:0000256" key="1">
    <source>
        <dbReference type="SAM" id="SignalP"/>
    </source>
</evidence>
<comment type="caution">
    <text evidence="2">The sequence shown here is derived from an EMBL/GenBank/DDBJ whole genome shotgun (WGS) entry which is preliminary data.</text>
</comment>
<gene>
    <name evidence="2" type="ORF">C8F04DRAFT_1180308</name>
</gene>
<dbReference type="AlphaFoldDB" id="A0AAD6X5P1"/>
<sequence>MSNLTVHCSCWFLFPLFVFLPGAPCMHQTCPPVPTPPVYIKYVPPCPHTTTMVTHVPPVPPPPTPGVGRVAPTRADSVAHKGIVAYADGLLQVDGVEAKDVGAHNSTLASKHGLDRMCLGCSRSLEF</sequence>
<dbReference type="EMBL" id="JARJCM010000036">
    <property type="protein sequence ID" value="KAJ7037567.1"/>
    <property type="molecule type" value="Genomic_DNA"/>
</dbReference>
<evidence type="ECO:0000313" key="3">
    <source>
        <dbReference type="Proteomes" id="UP001218188"/>
    </source>
</evidence>
<reference evidence="2" key="1">
    <citation type="submission" date="2023-03" db="EMBL/GenBank/DDBJ databases">
        <title>Massive genome expansion in bonnet fungi (Mycena s.s.) driven by repeated elements and novel gene families across ecological guilds.</title>
        <authorList>
            <consortium name="Lawrence Berkeley National Laboratory"/>
            <person name="Harder C.B."/>
            <person name="Miyauchi S."/>
            <person name="Viragh M."/>
            <person name="Kuo A."/>
            <person name="Thoen E."/>
            <person name="Andreopoulos B."/>
            <person name="Lu D."/>
            <person name="Skrede I."/>
            <person name="Drula E."/>
            <person name="Henrissat B."/>
            <person name="Morin E."/>
            <person name="Kohler A."/>
            <person name="Barry K."/>
            <person name="LaButti K."/>
            <person name="Morin E."/>
            <person name="Salamov A."/>
            <person name="Lipzen A."/>
            <person name="Mereny Z."/>
            <person name="Hegedus B."/>
            <person name="Baldrian P."/>
            <person name="Stursova M."/>
            <person name="Weitz H."/>
            <person name="Taylor A."/>
            <person name="Grigoriev I.V."/>
            <person name="Nagy L.G."/>
            <person name="Martin F."/>
            <person name="Kauserud H."/>
        </authorList>
    </citation>
    <scope>NUCLEOTIDE SEQUENCE</scope>
    <source>
        <strain evidence="2">CBHHK200</strain>
    </source>
</reference>
<proteinExistence type="predicted"/>
<evidence type="ECO:0000313" key="2">
    <source>
        <dbReference type="EMBL" id="KAJ7037567.1"/>
    </source>
</evidence>
<name>A0AAD6X5P1_9AGAR</name>
<keyword evidence="1" id="KW-0732">Signal</keyword>